<dbReference type="PANTHER" id="PTHR13538">
    <property type="entry name" value="N-ACETYLTRANSFERASE 6"/>
    <property type="match status" value="1"/>
</dbReference>
<accession>A0A8J7PHI2</accession>
<sequence length="154" mass="17146">MPAEVTVVNLSQSSPSEIEAVQAAVLRYLGTARPPGLQWNPQPLVLALLDAETAGYMGGLIGETLWGYLHVRLLSVDESLRGRGFGRQLMESAHAEALQRGCHGVYLDTFSFQAPDFYQKLGYEIYGRLDDFPKGHCRYFLRRSLVGGQKQDLE</sequence>
<dbReference type="SUPFAM" id="SSF55729">
    <property type="entry name" value="Acyl-CoA N-acyltransferases (Nat)"/>
    <property type="match status" value="1"/>
</dbReference>
<dbReference type="InterPro" id="IPR039840">
    <property type="entry name" value="NAA80"/>
</dbReference>
<protein>
    <submittedName>
        <fullName evidence="2">GNAT family N-acetyltransferase</fullName>
    </submittedName>
</protein>
<dbReference type="GO" id="GO:0005737">
    <property type="term" value="C:cytoplasm"/>
    <property type="evidence" value="ECO:0007669"/>
    <property type="project" value="TreeGrafter"/>
</dbReference>
<evidence type="ECO:0000313" key="2">
    <source>
        <dbReference type="EMBL" id="MBN8660348.1"/>
    </source>
</evidence>
<name>A0A8J7PHI2_9BACT</name>
<evidence type="ECO:0000313" key="3">
    <source>
        <dbReference type="Proteomes" id="UP000664277"/>
    </source>
</evidence>
<dbReference type="GO" id="GO:0008080">
    <property type="term" value="F:N-acetyltransferase activity"/>
    <property type="evidence" value="ECO:0007669"/>
    <property type="project" value="InterPro"/>
</dbReference>
<dbReference type="GO" id="GO:1905502">
    <property type="term" value="F:acetyl-CoA binding"/>
    <property type="evidence" value="ECO:0007669"/>
    <property type="project" value="TreeGrafter"/>
</dbReference>
<organism evidence="2 3">
    <name type="scientific">Candidatus Obscuribacter phosphatis</name>
    <dbReference type="NCBI Taxonomy" id="1906157"/>
    <lineage>
        <taxon>Bacteria</taxon>
        <taxon>Bacillati</taxon>
        <taxon>Candidatus Melainabacteria</taxon>
        <taxon>Candidatus Obscuribacterales</taxon>
        <taxon>Candidatus Obscuribacteraceae</taxon>
        <taxon>Candidatus Obscuribacter</taxon>
    </lineage>
</organism>
<dbReference type="InterPro" id="IPR000182">
    <property type="entry name" value="GNAT_dom"/>
</dbReference>
<dbReference type="InterPro" id="IPR016181">
    <property type="entry name" value="Acyl_CoA_acyltransferase"/>
</dbReference>
<dbReference type="Pfam" id="PF13508">
    <property type="entry name" value="Acetyltransf_7"/>
    <property type="match status" value="1"/>
</dbReference>
<dbReference type="PROSITE" id="PS51186">
    <property type="entry name" value="GNAT"/>
    <property type="match status" value="1"/>
</dbReference>
<dbReference type="Gene3D" id="3.40.630.30">
    <property type="match status" value="1"/>
</dbReference>
<feature type="domain" description="N-acetyltransferase" evidence="1">
    <location>
        <begin position="8"/>
        <end position="144"/>
    </location>
</feature>
<proteinExistence type="predicted"/>
<dbReference type="Proteomes" id="UP000664277">
    <property type="component" value="Unassembled WGS sequence"/>
</dbReference>
<evidence type="ECO:0000259" key="1">
    <source>
        <dbReference type="PROSITE" id="PS51186"/>
    </source>
</evidence>
<dbReference type="AlphaFoldDB" id="A0A8J7PHI2"/>
<comment type="caution">
    <text evidence="2">The sequence shown here is derived from an EMBL/GenBank/DDBJ whole genome shotgun (WGS) entry which is preliminary data.</text>
</comment>
<reference evidence="2" key="1">
    <citation type="submission" date="2021-02" db="EMBL/GenBank/DDBJ databases">
        <title>Genome-Resolved Metagenomics of a Microbial Community Performing Photosynthetic Biological Nutrient Removal.</title>
        <authorList>
            <person name="Mcdaniel E.A."/>
        </authorList>
    </citation>
    <scope>NUCLEOTIDE SEQUENCE</scope>
    <source>
        <strain evidence="2">UWPOB_OBS1</strain>
    </source>
</reference>
<dbReference type="PANTHER" id="PTHR13538:SF4">
    <property type="entry name" value="N-ALPHA-ACETYLTRANSFERASE 80"/>
    <property type="match status" value="1"/>
</dbReference>
<dbReference type="EMBL" id="JAFLCK010000009">
    <property type="protein sequence ID" value="MBN8660348.1"/>
    <property type="molecule type" value="Genomic_DNA"/>
</dbReference>
<gene>
    <name evidence="2" type="ORF">J0M35_08310</name>
</gene>
<dbReference type="CDD" id="cd04301">
    <property type="entry name" value="NAT_SF"/>
    <property type="match status" value="1"/>
</dbReference>